<evidence type="ECO:0000259" key="9">
    <source>
        <dbReference type="PROSITE" id="PS50850"/>
    </source>
</evidence>
<protein>
    <recommendedName>
        <fullName evidence="9">Major facilitator superfamily (MFS) profile domain-containing protein</fullName>
    </recommendedName>
</protein>
<evidence type="ECO:0000256" key="4">
    <source>
        <dbReference type="ARBA" id="ARBA00022692"/>
    </source>
</evidence>
<dbReference type="AlphaFoldDB" id="G7E4N4"/>
<feature type="domain" description="Major facilitator superfamily (MFS) profile" evidence="9">
    <location>
        <begin position="46"/>
        <end position="481"/>
    </location>
</feature>
<feature type="transmembrane region" description="Helical" evidence="8">
    <location>
        <begin position="47"/>
        <end position="69"/>
    </location>
</feature>
<keyword evidence="4 8" id="KW-0812">Transmembrane</keyword>
<organism evidence="10 11">
    <name type="scientific">Mixia osmundae (strain CBS 9802 / IAM 14324 / JCM 22182 / KY 12970)</name>
    <dbReference type="NCBI Taxonomy" id="764103"/>
    <lineage>
        <taxon>Eukaryota</taxon>
        <taxon>Fungi</taxon>
        <taxon>Dikarya</taxon>
        <taxon>Basidiomycota</taxon>
        <taxon>Pucciniomycotina</taxon>
        <taxon>Mixiomycetes</taxon>
        <taxon>Mixiales</taxon>
        <taxon>Mixiaceae</taxon>
        <taxon>Mixia</taxon>
    </lineage>
</organism>
<dbReference type="HOGENOM" id="CLU_008455_1_1_1"/>
<proteinExistence type="inferred from homology"/>
<dbReference type="InterPro" id="IPR011701">
    <property type="entry name" value="MFS"/>
</dbReference>
<feature type="transmembrane region" description="Helical" evidence="8">
    <location>
        <begin position="138"/>
        <end position="160"/>
    </location>
</feature>
<comment type="similarity">
    <text evidence="7">Belongs to the major facilitator superfamily. DHA1 family. Polyamines/proton antiporter (TC 2.A.1.2.16) subfamily.</text>
</comment>
<evidence type="ECO:0000256" key="1">
    <source>
        <dbReference type="ARBA" id="ARBA00004651"/>
    </source>
</evidence>
<dbReference type="GO" id="GO:0022857">
    <property type="term" value="F:transmembrane transporter activity"/>
    <property type="evidence" value="ECO:0007669"/>
    <property type="project" value="InterPro"/>
</dbReference>
<feature type="transmembrane region" description="Helical" evidence="8">
    <location>
        <begin position="113"/>
        <end position="132"/>
    </location>
</feature>
<comment type="subcellular location">
    <subcellularLocation>
        <location evidence="1">Cell membrane</location>
        <topology evidence="1">Multi-pass membrane protein</topology>
    </subcellularLocation>
</comment>
<dbReference type="EMBL" id="BABT02000142">
    <property type="protein sequence ID" value="GAA97794.1"/>
    <property type="molecule type" value="Genomic_DNA"/>
</dbReference>
<dbReference type="OrthoDB" id="6770063at2759"/>
<dbReference type="RefSeq" id="XP_014566257.1">
    <property type="nucleotide sequence ID" value="XM_014710771.1"/>
</dbReference>
<feature type="transmembrane region" description="Helical" evidence="8">
    <location>
        <begin position="457"/>
        <end position="477"/>
    </location>
</feature>
<feature type="transmembrane region" description="Helical" evidence="8">
    <location>
        <begin position="421"/>
        <end position="445"/>
    </location>
</feature>
<evidence type="ECO:0000256" key="6">
    <source>
        <dbReference type="ARBA" id="ARBA00023136"/>
    </source>
</evidence>
<evidence type="ECO:0000313" key="10">
    <source>
        <dbReference type="EMBL" id="GAA97794.1"/>
    </source>
</evidence>
<feature type="transmembrane region" description="Helical" evidence="8">
    <location>
        <begin position="391"/>
        <end position="409"/>
    </location>
</feature>
<dbReference type="Proteomes" id="UP000009131">
    <property type="component" value="Unassembled WGS sequence"/>
</dbReference>
<name>G7E4N4_MIXOS</name>
<dbReference type="InterPro" id="IPR020846">
    <property type="entry name" value="MFS_dom"/>
</dbReference>
<dbReference type="eggNOG" id="KOG0255">
    <property type="taxonomic scope" value="Eukaryota"/>
</dbReference>
<dbReference type="STRING" id="764103.G7E4N4"/>
<feature type="transmembrane region" description="Helical" evidence="8">
    <location>
        <begin position="81"/>
        <end position="101"/>
    </location>
</feature>
<comment type="caution">
    <text evidence="10">The sequence shown here is derived from an EMBL/GenBank/DDBJ whole genome shotgun (WGS) entry which is preliminary data.</text>
</comment>
<keyword evidence="3" id="KW-1003">Cell membrane</keyword>
<dbReference type="PROSITE" id="PS50850">
    <property type="entry name" value="MFS"/>
    <property type="match status" value="1"/>
</dbReference>
<dbReference type="PANTHER" id="PTHR23502:SF186">
    <property type="entry name" value="MAJOR FACILITATOR SUPERFAMILY (MFS) PROFILE DOMAIN-CONTAINING PROTEIN"/>
    <property type="match status" value="1"/>
</dbReference>
<accession>G7E4N4</accession>
<reference evidence="10 11" key="2">
    <citation type="journal article" date="2012" name="Open Biol.">
        <title>Characteristics of nucleosomes and linker DNA regions on the genome of the basidiomycete Mixia osmundae revealed by mono- and dinucleosome mapping.</title>
        <authorList>
            <person name="Nishida H."/>
            <person name="Kondo S."/>
            <person name="Matsumoto T."/>
            <person name="Suzuki Y."/>
            <person name="Yoshikawa H."/>
            <person name="Taylor T.D."/>
            <person name="Sugiyama J."/>
        </authorList>
    </citation>
    <scope>NUCLEOTIDE SEQUENCE [LARGE SCALE GENOMIC DNA]</scope>
    <source>
        <strain evidence="11">CBS 9802 / IAM 14324 / JCM 22182 / KY 12970</strain>
    </source>
</reference>
<dbReference type="PANTHER" id="PTHR23502">
    <property type="entry name" value="MAJOR FACILITATOR SUPERFAMILY"/>
    <property type="match status" value="1"/>
</dbReference>
<feature type="transmembrane region" description="Helical" evidence="8">
    <location>
        <begin position="172"/>
        <end position="194"/>
    </location>
</feature>
<dbReference type="OMA" id="PICTFMS"/>
<dbReference type="GO" id="GO:0005886">
    <property type="term" value="C:plasma membrane"/>
    <property type="evidence" value="ECO:0007669"/>
    <property type="project" value="UniProtKB-SubCell"/>
</dbReference>
<evidence type="ECO:0000256" key="5">
    <source>
        <dbReference type="ARBA" id="ARBA00022989"/>
    </source>
</evidence>
<dbReference type="InParanoid" id="G7E4N4"/>
<feature type="transmembrane region" description="Helical" evidence="8">
    <location>
        <begin position="274"/>
        <end position="300"/>
    </location>
</feature>
<feature type="transmembrane region" description="Helical" evidence="8">
    <location>
        <begin position="362"/>
        <end position="385"/>
    </location>
</feature>
<dbReference type="InterPro" id="IPR036259">
    <property type="entry name" value="MFS_trans_sf"/>
</dbReference>
<evidence type="ECO:0000256" key="2">
    <source>
        <dbReference type="ARBA" id="ARBA00022448"/>
    </source>
</evidence>
<evidence type="ECO:0000256" key="3">
    <source>
        <dbReference type="ARBA" id="ARBA00022475"/>
    </source>
</evidence>
<dbReference type="SUPFAM" id="SSF103473">
    <property type="entry name" value="MFS general substrate transporter"/>
    <property type="match status" value="1"/>
</dbReference>
<keyword evidence="5 8" id="KW-1133">Transmembrane helix</keyword>
<dbReference type="Pfam" id="PF07690">
    <property type="entry name" value="MFS_1"/>
    <property type="match status" value="1"/>
</dbReference>
<feature type="transmembrane region" description="Helical" evidence="8">
    <location>
        <begin position="320"/>
        <end position="342"/>
    </location>
</feature>
<evidence type="ECO:0000256" key="7">
    <source>
        <dbReference type="ARBA" id="ARBA00038459"/>
    </source>
</evidence>
<feature type="transmembrane region" description="Helical" evidence="8">
    <location>
        <begin position="200"/>
        <end position="221"/>
    </location>
</feature>
<keyword evidence="6 8" id="KW-0472">Membrane</keyword>
<sequence>MTAPEKDDEATLAEQSVDISAKSAADEWAHHPDNPLGWSRAKKWRNVIIVSGTGFVSTAASTTLTPAVPELMAQFDTQNRQLIILTTSLYVLGLGAGPFLFAPIAEARGRRPAYVSSMVCFTFIALGSSFTQSIGSLIALRFLSGVFSSVGPGLGAASVSDCFAKEERGRPISLYALGPLLGPTLWSMLSFWIIRAGWRWSLRIVCFMGAANLGMIVIGLNESYAPVLQRRLSLRDDVQPSETWSQKLTPSHKTRTLIKRTFSRPPRLLLTNPVAAFLATFYAYLYGIIYLVLVSFPTLYGPADSSTGDLPHYSWPRRTTLGLAYSGLLLGFLTSATIASVYQDRIYKRLSARTGGKGQPEYRLILTQIGVILLPIGLLIFGWSAEANTHWIVPQIGSFLFALGLMLAFNSIQNYIVDAFVPYSAAAMAGATAARSVTGAILPIFAEDMFKRLGWGLAGTLLAAIAAIAIPVPLLLLRYGQSLRERFAFVD</sequence>
<evidence type="ECO:0000256" key="8">
    <source>
        <dbReference type="SAM" id="Phobius"/>
    </source>
</evidence>
<reference evidence="10 11" key="1">
    <citation type="journal article" date="2011" name="J. Gen. Appl. Microbiol.">
        <title>Draft genome sequencing of the enigmatic basidiomycete Mixia osmundae.</title>
        <authorList>
            <person name="Nishida H."/>
            <person name="Nagatsuka Y."/>
            <person name="Sugiyama J."/>
        </authorList>
    </citation>
    <scope>NUCLEOTIDE SEQUENCE [LARGE SCALE GENOMIC DNA]</scope>
    <source>
        <strain evidence="11">CBS 9802 / IAM 14324 / JCM 22182 / KY 12970</strain>
    </source>
</reference>
<dbReference type="Gene3D" id="1.20.1250.20">
    <property type="entry name" value="MFS general substrate transporter like domains"/>
    <property type="match status" value="1"/>
</dbReference>
<keyword evidence="2" id="KW-0813">Transport</keyword>
<evidence type="ECO:0000313" key="11">
    <source>
        <dbReference type="Proteomes" id="UP000009131"/>
    </source>
</evidence>
<keyword evidence="11" id="KW-1185">Reference proteome</keyword>
<gene>
    <name evidence="10" type="primary">Mo04473</name>
    <name evidence="10" type="ORF">E5Q_04473</name>
</gene>